<reference evidence="14 15" key="1">
    <citation type="journal article" date="2013" name="MBio">
        <title>Genome sequencing of the plant pathogen Taphrina deformans, the causal agent of peach leaf curl.</title>
        <authorList>
            <person name="Cisse O.H."/>
            <person name="Almeida J.M.G.C.F."/>
            <person name="Fonseca A."/>
            <person name="Kumar A.A."/>
            <person name="Salojaervi J."/>
            <person name="Overmyer K."/>
            <person name="Hauser P.M."/>
            <person name="Pagni M."/>
        </authorList>
    </citation>
    <scope>NUCLEOTIDE SEQUENCE [LARGE SCALE GENOMIC DNA]</scope>
    <source>
        <strain evidence="15">PYCC 5710 / ATCC 11124 / CBS 356.35 / IMI 108563 / JCM 9778 / NBRC 8474</strain>
    </source>
</reference>
<dbReference type="NCBIfam" id="NF006341">
    <property type="entry name" value="PRK08568.1-5"/>
    <property type="match status" value="1"/>
</dbReference>
<dbReference type="Pfam" id="PF00344">
    <property type="entry name" value="SecY"/>
    <property type="match status" value="1"/>
</dbReference>
<feature type="transmembrane region" description="Helical" evidence="12">
    <location>
        <begin position="75"/>
        <end position="100"/>
    </location>
</feature>
<keyword evidence="7 12" id="KW-1133">Transmembrane helix</keyword>
<feature type="transmembrane region" description="Helical" evidence="12">
    <location>
        <begin position="33"/>
        <end position="55"/>
    </location>
</feature>
<name>R4XFD7_TAPDE</name>
<dbReference type="PANTHER" id="PTHR10906">
    <property type="entry name" value="SECY/SEC61-ALPHA FAMILY MEMBER"/>
    <property type="match status" value="1"/>
</dbReference>
<feature type="transmembrane region" description="Helical" evidence="12">
    <location>
        <begin position="120"/>
        <end position="139"/>
    </location>
</feature>
<dbReference type="PIRSF" id="PIRSF004557">
    <property type="entry name" value="SecY"/>
    <property type="match status" value="1"/>
</dbReference>
<dbReference type="Gene3D" id="1.10.3370.10">
    <property type="entry name" value="SecY subunit domain"/>
    <property type="match status" value="1"/>
</dbReference>
<dbReference type="PROSITE" id="PS00756">
    <property type="entry name" value="SECY_2"/>
    <property type="match status" value="1"/>
</dbReference>
<dbReference type="InterPro" id="IPR023201">
    <property type="entry name" value="SecY_dom_sf"/>
</dbReference>
<sequence>MSSLRVLDLVKPFGAFLPEIISPERKPTFQTRITWTGLTLLIFLVMSQVPLYGIVSSDSSDPLFILRMILASNRGTLMELGISPIITSGMFIQLLAGSQLIDVNLDLKSDRELFQTMQKVLALIISIGQAVVFVLSGSYGQPSDLGWGVCLLLCLQLITAAMIVILLDELLSKGYGLGSGISLFIATNICESIIWKSFSPTTINTGKGPQFEGAVLAFFHLLFTRSNKFGAIKDAFFRQNLPNLSNLVATIVIFGAVVYLQGFRVEIPVKSAKFRGQRGTFPVKLFYTSNMPIMLESALTSNVFLVSQMLYNKFPSNFLVGLLGVWEGVEGSGQIRATSGIAYYMSAPISMKEALLDPVHTAVYVIFIVAACATFSKLWIEVSGSSPRDVAKQLKEQQMVMAGHREQSMYKELKRVIPTAAWLSGATIGVLAICSDLLGALGSGTAVLLCTTIIYQFLEQLSKESNSNVAGMADLLGL</sequence>
<feature type="domain" description="Translocon Sec61/SecY plug" evidence="13">
    <location>
        <begin position="41"/>
        <end position="75"/>
    </location>
</feature>
<dbReference type="InterPro" id="IPR019561">
    <property type="entry name" value="Translocon_Sec61/SecY_plug_dom"/>
</dbReference>
<dbReference type="EMBL" id="CAHR02000230">
    <property type="protein sequence ID" value="CCG84383.1"/>
    <property type="molecule type" value="Genomic_DNA"/>
</dbReference>
<dbReference type="Pfam" id="PF10559">
    <property type="entry name" value="Plug_translocon"/>
    <property type="match status" value="1"/>
</dbReference>
<evidence type="ECO:0000256" key="1">
    <source>
        <dbReference type="ARBA" id="ARBA00004477"/>
    </source>
</evidence>
<dbReference type="InterPro" id="IPR030659">
    <property type="entry name" value="SecY_CS"/>
</dbReference>
<keyword evidence="8 10" id="KW-0811">Translocation</keyword>
<proteinExistence type="inferred from homology"/>
<protein>
    <recommendedName>
        <fullName evidence="13">Translocon Sec61/SecY plug domain-containing protein</fullName>
    </recommendedName>
</protein>
<dbReference type="OrthoDB" id="420669at2759"/>
<gene>
    <name evidence="14" type="ORF">TAPDE_004835</name>
</gene>
<comment type="similarity">
    <text evidence="2 11">Belongs to the SecY/SEC61-alpha family.</text>
</comment>
<dbReference type="InterPro" id="IPR002208">
    <property type="entry name" value="SecY/SEC61-alpha"/>
</dbReference>
<keyword evidence="4 10" id="KW-0812">Transmembrane</keyword>
<feature type="transmembrane region" description="Helical" evidence="12">
    <location>
        <begin position="145"/>
        <end position="167"/>
    </location>
</feature>
<dbReference type="AlphaFoldDB" id="R4XFD7"/>
<dbReference type="FunFam" id="1.10.3370.10:FF:000002">
    <property type="entry name" value="Transport Sec61 subunit alpha isoform 2"/>
    <property type="match status" value="1"/>
</dbReference>
<dbReference type="Proteomes" id="UP000013776">
    <property type="component" value="Unassembled WGS sequence"/>
</dbReference>
<evidence type="ECO:0000313" key="15">
    <source>
        <dbReference type="Proteomes" id="UP000013776"/>
    </source>
</evidence>
<keyword evidence="3 10" id="KW-0813">Transport</keyword>
<dbReference type="GO" id="GO:0005789">
    <property type="term" value="C:endoplasmic reticulum membrane"/>
    <property type="evidence" value="ECO:0007669"/>
    <property type="project" value="UniProtKB-SubCell"/>
</dbReference>
<evidence type="ECO:0000256" key="12">
    <source>
        <dbReference type="SAM" id="Phobius"/>
    </source>
</evidence>
<evidence type="ECO:0000256" key="5">
    <source>
        <dbReference type="ARBA" id="ARBA00022824"/>
    </source>
</evidence>
<feature type="transmembrane region" description="Helical" evidence="12">
    <location>
        <begin position="247"/>
        <end position="265"/>
    </location>
</feature>
<evidence type="ECO:0000256" key="2">
    <source>
        <dbReference type="ARBA" id="ARBA00005751"/>
    </source>
</evidence>
<dbReference type="NCBIfam" id="TIGR00967">
    <property type="entry name" value="3a0501s007"/>
    <property type="match status" value="1"/>
</dbReference>
<evidence type="ECO:0000313" key="14">
    <source>
        <dbReference type="EMBL" id="CCG84383.1"/>
    </source>
</evidence>
<keyword evidence="6 10" id="KW-0653">Protein transport</keyword>
<evidence type="ECO:0000256" key="7">
    <source>
        <dbReference type="ARBA" id="ARBA00022989"/>
    </source>
</evidence>
<evidence type="ECO:0000256" key="6">
    <source>
        <dbReference type="ARBA" id="ARBA00022927"/>
    </source>
</evidence>
<evidence type="ECO:0000256" key="11">
    <source>
        <dbReference type="RuleBase" id="RU004349"/>
    </source>
</evidence>
<keyword evidence="15" id="KW-1185">Reference proteome</keyword>
<comment type="subcellular location">
    <subcellularLocation>
        <location evidence="1">Endoplasmic reticulum membrane</location>
        <topology evidence="1">Multi-pass membrane protein</topology>
    </subcellularLocation>
    <subcellularLocation>
        <location evidence="10">Membrane</location>
        <topology evidence="10">Multi-pass membrane protein</topology>
    </subcellularLocation>
</comment>
<dbReference type="VEuPathDB" id="FungiDB:TAPDE_004835"/>
<dbReference type="GO" id="GO:0015031">
    <property type="term" value="P:protein transport"/>
    <property type="evidence" value="ECO:0007669"/>
    <property type="project" value="UniProtKB-KW"/>
</dbReference>
<comment type="caution">
    <text evidence="14">The sequence shown here is derived from an EMBL/GenBank/DDBJ whole genome shotgun (WGS) entry which is preliminary data.</text>
</comment>
<evidence type="ECO:0000256" key="3">
    <source>
        <dbReference type="ARBA" id="ARBA00022448"/>
    </source>
</evidence>
<dbReference type="PROSITE" id="PS00755">
    <property type="entry name" value="SECY_1"/>
    <property type="match status" value="1"/>
</dbReference>
<dbReference type="STRING" id="1097556.R4XFD7"/>
<evidence type="ECO:0000256" key="8">
    <source>
        <dbReference type="ARBA" id="ARBA00023010"/>
    </source>
</evidence>
<dbReference type="eggNOG" id="KOG1373">
    <property type="taxonomic scope" value="Eukaryota"/>
</dbReference>
<evidence type="ECO:0000256" key="10">
    <source>
        <dbReference type="RuleBase" id="RU003484"/>
    </source>
</evidence>
<keyword evidence="5" id="KW-0256">Endoplasmic reticulum</keyword>
<evidence type="ECO:0000256" key="4">
    <source>
        <dbReference type="ARBA" id="ARBA00022692"/>
    </source>
</evidence>
<evidence type="ECO:0000256" key="9">
    <source>
        <dbReference type="ARBA" id="ARBA00023136"/>
    </source>
</evidence>
<evidence type="ECO:0000259" key="13">
    <source>
        <dbReference type="Pfam" id="PF10559"/>
    </source>
</evidence>
<keyword evidence="9 12" id="KW-0472">Membrane</keyword>
<dbReference type="SUPFAM" id="SSF103491">
    <property type="entry name" value="Preprotein translocase SecY subunit"/>
    <property type="match status" value="1"/>
</dbReference>
<organism evidence="14 15">
    <name type="scientific">Taphrina deformans (strain PYCC 5710 / ATCC 11124 / CBS 356.35 / IMI 108563 / JCM 9778 / NBRC 8474)</name>
    <name type="common">Peach leaf curl fungus</name>
    <name type="synonym">Lalaria deformans</name>
    <dbReference type="NCBI Taxonomy" id="1097556"/>
    <lineage>
        <taxon>Eukaryota</taxon>
        <taxon>Fungi</taxon>
        <taxon>Dikarya</taxon>
        <taxon>Ascomycota</taxon>
        <taxon>Taphrinomycotina</taxon>
        <taxon>Taphrinomycetes</taxon>
        <taxon>Taphrinales</taxon>
        <taxon>Taphrinaceae</taxon>
        <taxon>Taphrina</taxon>
    </lineage>
</organism>
<accession>R4XFD7</accession>